<dbReference type="GO" id="GO:0004180">
    <property type="term" value="F:carboxypeptidase activity"/>
    <property type="evidence" value="ECO:0007669"/>
    <property type="project" value="TreeGrafter"/>
</dbReference>
<name>A0A0R3WR28_HYDTA</name>
<dbReference type="InterPro" id="IPR039373">
    <property type="entry name" value="Peptidase_M28B"/>
</dbReference>
<feature type="domain" description="Peptidase M28" evidence="2">
    <location>
        <begin position="275"/>
        <end position="472"/>
    </location>
</feature>
<comment type="similarity">
    <text evidence="1">Belongs to the peptidase M28 family. M28B subfamily.</text>
</comment>
<dbReference type="InterPro" id="IPR046450">
    <property type="entry name" value="PA_dom_sf"/>
</dbReference>
<dbReference type="EMBL" id="UYWX01002064">
    <property type="protein sequence ID" value="VDM22146.1"/>
    <property type="molecule type" value="Genomic_DNA"/>
</dbReference>
<dbReference type="WBParaSite" id="TTAC_0000321801-mRNA-1">
    <property type="protein sequence ID" value="TTAC_0000321801-mRNA-1"/>
    <property type="gene ID" value="TTAC_0000321801"/>
</dbReference>
<evidence type="ECO:0000313" key="5">
    <source>
        <dbReference type="WBParaSite" id="TTAC_0000321801-mRNA-1"/>
    </source>
</evidence>
<dbReference type="PANTHER" id="PTHR10404">
    <property type="entry name" value="N-ACETYLATED-ALPHA-LINKED ACIDIC DIPEPTIDASE"/>
    <property type="match status" value="1"/>
</dbReference>
<evidence type="ECO:0000256" key="1">
    <source>
        <dbReference type="ARBA" id="ARBA00005634"/>
    </source>
</evidence>
<sequence>MDWRRWGWPIVRMVNFTVRLPRGPPDESQWNQVVILNRSTHEERRRAQNYVIFNCTNRSYHGNSTCLSEEKFTAPAYCGFAGNGRATGRPVFVNYARAEDLAFFTSIQGLCLQDIIVVARHGYNSYGSKVKQVVKRCSSLGSSTLPGGMIIYRDPTDSTPDIKVYPEGIGLPTDGVAYRVSSMAKLSGDSETPGFPAIDGVYRIEKAEDQAVTPFPVQTVNYNDAEVIINGIGGKPTPKAWEPCTPKFVGPEGDSLIRLEVRNRIDETPSKIVDVIGVMPGRGTEAGKYVILGNHRDAWVQGASDPHSGTVVLQGIAYLLGMAYREGWRPRRSIVIASWDAEEVGLIGSTEFTELFRNELMDKAVVYFNQDSPVKGNAVFSLRADQFLEKALLDSAKSVHGPCNASISFLKEWDKRTKRKKYKKPETVPVAGSTDHVPFQYQLGIPSAYPQFTPKPPLYEAPSYHTAYDSVDMAVNFTDPPCSTNKS</sequence>
<proteinExistence type="inferred from homology"/>
<evidence type="ECO:0000259" key="2">
    <source>
        <dbReference type="Pfam" id="PF04389"/>
    </source>
</evidence>
<reference evidence="5" key="1">
    <citation type="submission" date="2017-02" db="UniProtKB">
        <authorList>
            <consortium name="WormBaseParasite"/>
        </authorList>
    </citation>
    <scope>IDENTIFICATION</scope>
</reference>
<keyword evidence="4" id="KW-1185">Reference proteome</keyword>
<dbReference type="Pfam" id="PF04389">
    <property type="entry name" value="Peptidase_M28"/>
    <property type="match status" value="1"/>
</dbReference>
<organism evidence="5">
    <name type="scientific">Hydatigena taeniaeformis</name>
    <name type="common">Feline tapeworm</name>
    <name type="synonym">Taenia taeniaeformis</name>
    <dbReference type="NCBI Taxonomy" id="6205"/>
    <lineage>
        <taxon>Eukaryota</taxon>
        <taxon>Metazoa</taxon>
        <taxon>Spiralia</taxon>
        <taxon>Lophotrochozoa</taxon>
        <taxon>Platyhelminthes</taxon>
        <taxon>Cestoda</taxon>
        <taxon>Eucestoda</taxon>
        <taxon>Cyclophyllidea</taxon>
        <taxon>Taeniidae</taxon>
        <taxon>Hydatigera</taxon>
    </lineage>
</organism>
<gene>
    <name evidence="3" type="ORF">TTAC_LOCUS3203</name>
</gene>
<evidence type="ECO:0000313" key="3">
    <source>
        <dbReference type="EMBL" id="VDM22146.1"/>
    </source>
</evidence>
<dbReference type="Gene3D" id="3.40.630.10">
    <property type="entry name" value="Zn peptidases"/>
    <property type="match status" value="1"/>
</dbReference>
<dbReference type="Gene3D" id="3.50.30.30">
    <property type="match status" value="1"/>
</dbReference>
<dbReference type="SUPFAM" id="SSF53187">
    <property type="entry name" value="Zn-dependent exopeptidases"/>
    <property type="match status" value="1"/>
</dbReference>
<dbReference type="OrthoDB" id="5841748at2759"/>
<dbReference type="PANTHER" id="PTHR10404:SF46">
    <property type="entry name" value="VACUOLAR PROTEIN SORTING-ASSOCIATED PROTEIN 70"/>
    <property type="match status" value="1"/>
</dbReference>
<dbReference type="SUPFAM" id="SSF52025">
    <property type="entry name" value="PA domain"/>
    <property type="match status" value="1"/>
</dbReference>
<dbReference type="AlphaFoldDB" id="A0A0R3WR28"/>
<dbReference type="STRING" id="6205.A0A0R3WR28"/>
<dbReference type="Proteomes" id="UP000274429">
    <property type="component" value="Unassembled WGS sequence"/>
</dbReference>
<evidence type="ECO:0000313" key="4">
    <source>
        <dbReference type="Proteomes" id="UP000274429"/>
    </source>
</evidence>
<dbReference type="FunFam" id="3.40.630.10:FF:000101">
    <property type="entry name" value="N-acetylated alpha-linked acidic dipeptidase like 1"/>
    <property type="match status" value="1"/>
</dbReference>
<dbReference type="InterPro" id="IPR007484">
    <property type="entry name" value="Peptidase_M28"/>
</dbReference>
<protein>
    <submittedName>
        <fullName evidence="5">Peptidase_M28 domain-containing protein</fullName>
    </submittedName>
</protein>
<reference evidence="3 4" key="2">
    <citation type="submission" date="2018-11" db="EMBL/GenBank/DDBJ databases">
        <authorList>
            <consortium name="Pathogen Informatics"/>
        </authorList>
    </citation>
    <scope>NUCLEOTIDE SEQUENCE [LARGE SCALE GENOMIC DNA]</scope>
</reference>
<accession>A0A0R3WR28</accession>